<dbReference type="InterPro" id="IPR010437">
    <property type="entry name" value="T3SS_SsaH/EsaH"/>
</dbReference>
<dbReference type="Pfam" id="PF06287">
    <property type="entry name" value="DUF1039"/>
    <property type="match status" value="1"/>
</dbReference>
<dbReference type="AlphaFoldDB" id="A0A173GZN8"/>
<gene>
    <name evidence="2" type="ORF">AB870_25760</name>
</gene>
<feature type="region of interest" description="Disordered" evidence="1">
    <location>
        <begin position="1"/>
        <end position="24"/>
    </location>
</feature>
<keyword evidence="3" id="KW-1185">Reference proteome</keyword>
<dbReference type="STRING" id="656179.AB870_25760"/>
<evidence type="ECO:0000256" key="1">
    <source>
        <dbReference type="SAM" id="MobiDB-lite"/>
    </source>
</evidence>
<organism evidence="2 3">
    <name type="scientific">Pandoraea faecigallinarum</name>
    <dbReference type="NCBI Taxonomy" id="656179"/>
    <lineage>
        <taxon>Bacteria</taxon>
        <taxon>Pseudomonadati</taxon>
        <taxon>Pseudomonadota</taxon>
        <taxon>Betaproteobacteria</taxon>
        <taxon>Burkholderiales</taxon>
        <taxon>Burkholderiaceae</taxon>
        <taxon>Pandoraea</taxon>
    </lineage>
</organism>
<accession>A0A173GZN8</accession>
<evidence type="ECO:0000313" key="2">
    <source>
        <dbReference type="EMBL" id="ANI21644.1"/>
    </source>
</evidence>
<protein>
    <submittedName>
        <fullName evidence="2">Uncharacterized protein</fullName>
    </submittedName>
</protein>
<name>A0A173GZN8_9BURK</name>
<dbReference type="EMBL" id="CP011807">
    <property type="protein sequence ID" value="ANI21644.1"/>
    <property type="molecule type" value="Genomic_DNA"/>
</dbReference>
<sequence length="190" mass="19641">MLPALPESRTFGTARGEATRRRDDLDMTTNAFQSPATSDTSQWLDAATRQHIVELALAGAQHGLATQARVILGALPSLVPHEEACLGLHAALLIALGDTSAARVCLTELAARGQADAPTANVLRHWLEATEADPTRRGVMQPSPVPLMSAMPPLLSMPCASPVCAAPAPSHASSSSSSSSSSSTSSLPSL</sequence>
<dbReference type="Proteomes" id="UP000035651">
    <property type="component" value="Chromosome"/>
</dbReference>
<reference evidence="2" key="1">
    <citation type="submission" date="2016-06" db="EMBL/GenBank/DDBJ databases">
        <title>Complete Genome Sequence of Pandoraea faecigallinarum DSM-23572.</title>
        <authorList>
            <person name="Yong D."/>
            <person name="Ee R."/>
            <person name="Lim Y.-L."/>
            <person name="Yin W.-F."/>
            <person name="Chan K.-G."/>
        </authorList>
    </citation>
    <scope>NUCLEOTIDE SEQUENCE</scope>
    <source>
        <strain evidence="2">DSM 23572</strain>
    </source>
</reference>
<evidence type="ECO:0000313" key="3">
    <source>
        <dbReference type="Proteomes" id="UP000035651"/>
    </source>
</evidence>
<dbReference type="KEGG" id="pfg:AB870_25760"/>
<feature type="region of interest" description="Disordered" evidence="1">
    <location>
        <begin position="164"/>
        <end position="190"/>
    </location>
</feature>
<proteinExistence type="predicted"/>